<dbReference type="InterPro" id="IPR052028">
    <property type="entry name" value="HipA_Ser/Thr_kinase"/>
</dbReference>
<sequence>MTPEHWPEKINSLRVNTPAGLAGMLSFEKGSYAFSYREAGEEVSLTMPFQTASYNSGALHPVFQMNIPEGYVRERLSERLRRYTRVNDMLFLALQQKNGIGRLSFESELETKPIGHDSLESLVHWDNRESAFEYLLDKYLLNTAAISGVQPKLLVNTRPAVISHNEKGTLIEPELIVKTGGEEHEHLALNEFVCMSIAKACGISVPEFWLSDNHELFIMKRFDQAGGQPLGMEDFAVLMKRPGDEKYLGSYENVAKVVQLYTGDARQIEQIFDYIAISCLLGNGDAHLKNFSLLYSIIQPLSGLRLSPLYDVVNTTVYPLQSHDLALKMDKTREFPNQDKLVRFGRKIGVKNPAIRLEHMADTARDFIARFDRWEVFPALKGALEASISRALSVSDSSVRFQSKRPKKRKSDRYL</sequence>
<dbReference type="InterPro" id="IPR017508">
    <property type="entry name" value="HipA_N1"/>
</dbReference>
<dbReference type="Gene3D" id="1.10.1070.20">
    <property type="match status" value="1"/>
</dbReference>
<proteinExistence type="inferred from homology"/>
<gene>
    <name evidence="6" type="ORF">M3P05_17925</name>
</gene>
<keyword evidence="7" id="KW-1185">Reference proteome</keyword>
<dbReference type="Proteomes" id="UP001203338">
    <property type="component" value="Unassembled WGS sequence"/>
</dbReference>
<organism evidence="6 7">
    <name type="scientific">Parendozoicomonas callyspongiae</name>
    <dbReference type="NCBI Taxonomy" id="2942213"/>
    <lineage>
        <taxon>Bacteria</taxon>
        <taxon>Pseudomonadati</taxon>
        <taxon>Pseudomonadota</taxon>
        <taxon>Gammaproteobacteria</taxon>
        <taxon>Oceanospirillales</taxon>
        <taxon>Endozoicomonadaceae</taxon>
        <taxon>Parendozoicomonas</taxon>
    </lineage>
</organism>
<accession>A0ABT0PKM6</accession>
<comment type="similarity">
    <text evidence="1">Belongs to the HipA Ser/Thr kinase family.</text>
</comment>
<evidence type="ECO:0000256" key="1">
    <source>
        <dbReference type="ARBA" id="ARBA00010164"/>
    </source>
</evidence>
<name>A0ABT0PKM6_9GAMM</name>
<evidence type="ECO:0000259" key="4">
    <source>
        <dbReference type="Pfam" id="PF07804"/>
    </source>
</evidence>
<protein>
    <submittedName>
        <fullName evidence="6">Type II toxin-antitoxin system HipA family toxin</fullName>
    </submittedName>
</protein>
<evidence type="ECO:0000259" key="5">
    <source>
        <dbReference type="Pfam" id="PF13657"/>
    </source>
</evidence>
<feature type="domain" description="HipA N-terminal subdomain 1" evidence="5">
    <location>
        <begin position="14"/>
        <end position="105"/>
    </location>
</feature>
<dbReference type="PANTHER" id="PTHR37419">
    <property type="entry name" value="SERINE/THREONINE-PROTEIN KINASE TOXIN HIPA"/>
    <property type="match status" value="1"/>
</dbReference>
<dbReference type="PANTHER" id="PTHR37419:SF1">
    <property type="entry name" value="SERINE_THREONINE-PROTEIN KINASE TOXIN HIPA"/>
    <property type="match status" value="1"/>
</dbReference>
<keyword evidence="2" id="KW-0808">Transferase</keyword>
<dbReference type="EMBL" id="JAMFLX010000033">
    <property type="protein sequence ID" value="MCL6271801.1"/>
    <property type="molecule type" value="Genomic_DNA"/>
</dbReference>
<comment type="caution">
    <text evidence="6">The sequence shown here is derived from an EMBL/GenBank/DDBJ whole genome shotgun (WGS) entry which is preliminary data.</text>
</comment>
<reference evidence="6 7" key="1">
    <citation type="submission" date="2022-05" db="EMBL/GenBank/DDBJ databases">
        <authorList>
            <person name="Park J.-S."/>
        </authorList>
    </citation>
    <scope>NUCLEOTIDE SEQUENCE [LARGE SCALE GENOMIC DNA]</scope>
    <source>
        <strain evidence="6 7">2012CJ34-2</strain>
    </source>
</reference>
<dbReference type="Pfam" id="PF07804">
    <property type="entry name" value="HipA_C"/>
    <property type="match status" value="1"/>
</dbReference>
<keyword evidence="3" id="KW-0418">Kinase</keyword>
<dbReference type="InterPro" id="IPR012893">
    <property type="entry name" value="HipA-like_C"/>
</dbReference>
<feature type="domain" description="HipA-like C-terminal" evidence="4">
    <location>
        <begin position="145"/>
        <end position="359"/>
    </location>
</feature>
<evidence type="ECO:0000256" key="3">
    <source>
        <dbReference type="ARBA" id="ARBA00022777"/>
    </source>
</evidence>
<evidence type="ECO:0000256" key="2">
    <source>
        <dbReference type="ARBA" id="ARBA00022679"/>
    </source>
</evidence>
<evidence type="ECO:0000313" key="6">
    <source>
        <dbReference type="EMBL" id="MCL6271801.1"/>
    </source>
</evidence>
<dbReference type="Pfam" id="PF13657">
    <property type="entry name" value="Couple_hipA"/>
    <property type="match status" value="1"/>
</dbReference>
<dbReference type="RefSeq" id="WP_249701454.1">
    <property type="nucleotide sequence ID" value="NZ_JAMFLX010000033.1"/>
</dbReference>
<evidence type="ECO:0000313" key="7">
    <source>
        <dbReference type="Proteomes" id="UP001203338"/>
    </source>
</evidence>